<evidence type="ECO:0000256" key="1">
    <source>
        <dbReference type="SAM" id="Phobius"/>
    </source>
</evidence>
<comment type="caution">
    <text evidence="2">The sequence shown here is derived from an EMBL/GenBank/DDBJ whole genome shotgun (WGS) entry which is preliminary data.</text>
</comment>
<evidence type="ECO:0000313" key="3">
    <source>
        <dbReference type="Proteomes" id="UP000239724"/>
    </source>
</evidence>
<reference evidence="2 3" key="1">
    <citation type="journal article" date="2018" name="Arch. Microbiol.">
        <title>New insights into the metabolic potential of the phototrophic purple bacterium Rhodopila globiformis DSM 161(T) from its draft genome sequence and evidence for a vanadium-dependent nitrogenase.</title>
        <authorList>
            <person name="Imhoff J.F."/>
            <person name="Rahn T."/>
            <person name="Kunzel S."/>
            <person name="Neulinger S.C."/>
        </authorList>
    </citation>
    <scope>NUCLEOTIDE SEQUENCE [LARGE SCALE GENOMIC DNA]</scope>
    <source>
        <strain evidence="2 3">DSM 161</strain>
    </source>
</reference>
<dbReference type="SUPFAM" id="SSF82866">
    <property type="entry name" value="Multidrug efflux transporter AcrB transmembrane domain"/>
    <property type="match status" value="2"/>
</dbReference>
<dbReference type="InterPro" id="IPR001036">
    <property type="entry name" value="Acrflvin-R"/>
</dbReference>
<dbReference type="GO" id="GO:0042910">
    <property type="term" value="F:xenobiotic transmembrane transporter activity"/>
    <property type="evidence" value="ECO:0007669"/>
    <property type="project" value="TreeGrafter"/>
</dbReference>
<feature type="transmembrane region" description="Helical" evidence="1">
    <location>
        <begin position="991"/>
        <end position="1014"/>
    </location>
</feature>
<dbReference type="AlphaFoldDB" id="A0A2S6NKZ3"/>
<protein>
    <submittedName>
        <fullName evidence="2">Multidrug transporter AcrB</fullName>
    </submittedName>
</protein>
<keyword evidence="1" id="KW-0812">Transmembrane</keyword>
<keyword evidence="3" id="KW-1185">Reference proteome</keyword>
<dbReference type="SUPFAM" id="SSF82714">
    <property type="entry name" value="Multidrug efflux transporter AcrB TolC docking domain, DN and DC subdomains"/>
    <property type="match status" value="2"/>
</dbReference>
<accession>A0A2S6NKZ3</accession>
<dbReference type="Pfam" id="PF00873">
    <property type="entry name" value="ACR_tran"/>
    <property type="match status" value="1"/>
</dbReference>
<dbReference type="Proteomes" id="UP000239724">
    <property type="component" value="Unassembled WGS sequence"/>
</dbReference>
<feature type="transmembrane region" description="Helical" evidence="1">
    <location>
        <begin position="20"/>
        <end position="38"/>
    </location>
</feature>
<dbReference type="Gene3D" id="3.30.70.1440">
    <property type="entry name" value="Multidrug efflux transporter AcrB pore domain"/>
    <property type="match status" value="1"/>
</dbReference>
<dbReference type="EMBL" id="NHRY01000066">
    <property type="protein sequence ID" value="PPQ35843.1"/>
    <property type="molecule type" value="Genomic_DNA"/>
</dbReference>
<feature type="transmembrane region" description="Helical" evidence="1">
    <location>
        <begin position="906"/>
        <end position="929"/>
    </location>
</feature>
<dbReference type="GO" id="GO:0005886">
    <property type="term" value="C:plasma membrane"/>
    <property type="evidence" value="ECO:0007669"/>
    <property type="project" value="TreeGrafter"/>
</dbReference>
<name>A0A2S6NKZ3_RHOGL</name>
<feature type="transmembrane region" description="Helical" evidence="1">
    <location>
        <begin position="528"/>
        <end position="547"/>
    </location>
</feature>
<dbReference type="Gene3D" id="3.30.70.1430">
    <property type="entry name" value="Multidrug efflux transporter AcrB pore domain"/>
    <property type="match status" value="2"/>
</dbReference>
<dbReference type="PRINTS" id="PR00702">
    <property type="entry name" value="ACRIFLAVINRP"/>
</dbReference>
<gene>
    <name evidence="2" type="ORF">CCS01_06355</name>
</gene>
<keyword evidence="1" id="KW-0472">Membrane</keyword>
<dbReference type="InterPro" id="IPR027463">
    <property type="entry name" value="AcrB_DN_DC_subdom"/>
</dbReference>
<dbReference type="PANTHER" id="PTHR32063">
    <property type="match status" value="1"/>
</dbReference>
<dbReference type="SUPFAM" id="SSF82693">
    <property type="entry name" value="Multidrug efflux transporter AcrB pore domain, PN1, PN2, PC1 and PC2 subdomains"/>
    <property type="match status" value="3"/>
</dbReference>
<dbReference type="PANTHER" id="PTHR32063:SF18">
    <property type="entry name" value="CATION EFFLUX SYSTEM PROTEIN"/>
    <property type="match status" value="1"/>
</dbReference>
<keyword evidence="1" id="KW-1133">Transmembrane helix</keyword>
<feature type="transmembrane region" description="Helical" evidence="1">
    <location>
        <begin position="468"/>
        <end position="490"/>
    </location>
</feature>
<proteinExistence type="predicted"/>
<feature type="transmembrane region" description="Helical" evidence="1">
    <location>
        <begin position="367"/>
        <end position="385"/>
    </location>
</feature>
<organism evidence="2 3">
    <name type="scientific">Rhodopila globiformis</name>
    <name type="common">Rhodopseudomonas globiformis</name>
    <dbReference type="NCBI Taxonomy" id="1071"/>
    <lineage>
        <taxon>Bacteria</taxon>
        <taxon>Pseudomonadati</taxon>
        <taxon>Pseudomonadota</taxon>
        <taxon>Alphaproteobacteria</taxon>
        <taxon>Acetobacterales</taxon>
        <taxon>Acetobacteraceae</taxon>
        <taxon>Rhodopila</taxon>
    </lineage>
</organism>
<dbReference type="Gene3D" id="3.30.2090.10">
    <property type="entry name" value="Multidrug efflux transporter AcrB TolC docking domain, DN and DC subdomains"/>
    <property type="match status" value="2"/>
</dbReference>
<feature type="transmembrane region" description="Helical" evidence="1">
    <location>
        <begin position="392"/>
        <end position="412"/>
    </location>
</feature>
<dbReference type="Gene3D" id="1.20.1640.10">
    <property type="entry name" value="Multidrug efflux transporter AcrB transmembrane domain"/>
    <property type="match status" value="2"/>
</dbReference>
<feature type="transmembrane region" description="Helical" evidence="1">
    <location>
        <begin position="432"/>
        <end position="456"/>
    </location>
</feature>
<feature type="transmembrane region" description="Helical" evidence="1">
    <location>
        <begin position="344"/>
        <end position="361"/>
    </location>
</feature>
<sequence>MGRSHPVNLSAWALRHRSLTAFLILAIAAAGVWAYLSLGRGEDPPFTIKQMVVQVDWPGASPEQMARSVVDRIERKLEELPSLDFVDSSVQPGHAIMIVSLKDDTPPAEVEGLWYQVRKKVRDIAPTLPQGVQGPYFNDEFGDVFGIVYGFTGDGFSLPQLRHVVEDVRESLLSVPGVGKITLLGEQQERLYIDVSHRRLAELGLTVPDILAVVARENAVQASGFVETRQDRIYVRTGSGLDGVAALRAIPVQAGGRRIALGDIATISRGVIDPPEATLRVNGKPALALGISMAQGGNILDLGRLVAARMRAIAPTLPLGVEAVRVNDQSEVVAKDVSTFQESFLEALVIVLLVSFLSLGWRTGLVVAISVPLVLASTLVGMKLIGIDLQRISLGAMIIALGLLVDDAIIAVETMVVKLDQGWDKMRAGSFAYTSTAFPMLTGTLVTVAGYLPIGLAESSVGEYTRDIFRVVGLSLVLSWLVAVLFVPYLGAALLPEHRDHAERPESDHYNTRFYRMIRRMVFWCMNARWWVIGGTVAAFVISAYGFTRLPQQFFPSSERLEVMIDMRLPEGGSFAATAAAVARVEAILKQQPGIKSWVAYAGSGAPRYFLAFSPVLETPNFAQFVINTADVPAREALLARLDAAIEAGDFADVRMRASRLEMGPPVGYPVQFRIIGPDPATLRRIAGEVRQVMRDNPHLWNISDNWGNLAKTVRIDVDQDKARQLGLSSQDVAQTLQTLLQGVTASEYRENLDLIPIVLRAEASERHDLADLGQVTVRGSNGRPVPLSQIATIRPAMEEGFIERRGRLPALTVRGDIVGDVQAPDVTAALLPLLAPIKAALPEGYRIETAGATEESGKGQASVNARMPLMVLVMLALLMVQMQSFSRMAMVILTAPLGLIGLSSALLVTGAPFGFVAMLGFIALAGIIMRNSVILVDQIEHDRNQGFHPAAAIAGAVVRRTRPILLTAAAAILALVPLALSVFWGPMAIAIMGGLVGATVLTLFFVPALYAAWTRVPRTRRLGATPSSPALPTGRNRESVEA</sequence>
<evidence type="ECO:0000313" key="2">
    <source>
        <dbReference type="EMBL" id="PPQ35843.1"/>
    </source>
</evidence>
<dbReference type="Gene3D" id="3.30.70.1320">
    <property type="entry name" value="Multidrug efflux transporter AcrB pore domain like"/>
    <property type="match status" value="1"/>
</dbReference>
<feature type="transmembrane region" description="Helical" evidence="1">
    <location>
        <begin position="868"/>
        <end position="886"/>
    </location>
</feature>
<feature type="transmembrane region" description="Helical" evidence="1">
    <location>
        <begin position="965"/>
        <end position="985"/>
    </location>
</feature>